<evidence type="ECO:0000256" key="1">
    <source>
        <dbReference type="SAM" id="MobiDB-lite"/>
    </source>
</evidence>
<keyword evidence="3" id="KW-1185">Reference proteome</keyword>
<evidence type="ECO:0000313" key="3">
    <source>
        <dbReference type="Proteomes" id="UP000319014"/>
    </source>
</evidence>
<feature type="region of interest" description="Disordered" evidence="1">
    <location>
        <begin position="62"/>
        <end position="94"/>
    </location>
</feature>
<dbReference type="OrthoDB" id="7775285at2"/>
<protein>
    <submittedName>
        <fullName evidence="2">Uncharacterized protein</fullName>
    </submittedName>
</protein>
<proteinExistence type="predicted"/>
<dbReference type="AlphaFoldDB" id="A0A521F4W4"/>
<evidence type="ECO:0000313" key="2">
    <source>
        <dbReference type="EMBL" id="SMO91199.1"/>
    </source>
</evidence>
<name>A0A521F4W4_9RHOB</name>
<accession>A0A521F4W4</accession>
<gene>
    <name evidence="2" type="ORF">SAMN06265221_11820</name>
</gene>
<dbReference type="Proteomes" id="UP000319014">
    <property type="component" value="Unassembled WGS sequence"/>
</dbReference>
<sequence length="94" mass="10248">MLQRYPVHAISTAMPVTGGQLFSIKLIDRRTGEVPKLNGNPISFLTSTPRQAVEELLRGRDRENWTAQVDPVGPMGQPPATAGLGKANPTRRTI</sequence>
<dbReference type="EMBL" id="FXTK01000018">
    <property type="protein sequence ID" value="SMO91199.1"/>
    <property type="molecule type" value="Genomic_DNA"/>
</dbReference>
<organism evidence="2 3">
    <name type="scientific">Paracoccus laeviglucosivorans</name>
    <dbReference type="NCBI Taxonomy" id="1197861"/>
    <lineage>
        <taxon>Bacteria</taxon>
        <taxon>Pseudomonadati</taxon>
        <taxon>Pseudomonadota</taxon>
        <taxon>Alphaproteobacteria</taxon>
        <taxon>Rhodobacterales</taxon>
        <taxon>Paracoccaceae</taxon>
        <taxon>Paracoccus</taxon>
    </lineage>
</organism>
<reference evidence="2 3" key="1">
    <citation type="submission" date="2017-05" db="EMBL/GenBank/DDBJ databases">
        <authorList>
            <person name="Varghese N."/>
            <person name="Submissions S."/>
        </authorList>
    </citation>
    <scope>NUCLEOTIDE SEQUENCE [LARGE SCALE GENOMIC DNA]</scope>
    <source>
        <strain evidence="2 3">DSM 100094</strain>
    </source>
</reference>